<dbReference type="AlphaFoldDB" id="A0A0P1H896"/>
<dbReference type="OrthoDB" id="7976614at2"/>
<dbReference type="InterPro" id="IPR006598">
    <property type="entry name" value="CAP10"/>
</dbReference>
<dbReference type="PANTHER" id="PTHR12203:SF35">
    <property type="entry name" value="PROTEIN O-GLUCOSYLTRANSFERASE 1"/>
    <property type="match status" value="1"/>
</dbReference>
<accession>A0A0P1H896</accession>
<dbReference type="InterPro" id="IPR051091">
    <property type="entry name" value="O-Glucosyltr/Glycosyltrsf_90"/>
</dbReference>
<protein>
    <recommendedName>
        <fullName evidence="2">Glycosyl transferase CAP10 domain-containing protein</fullName>
    </recommendedName>
</protein>
<sequence length="329" mass="37489">MTAKQLFYRHKLRQRILAKLRPLGRLPKLRIALSTDQLGSHDLRIIRQGEALRLEVHPFAFKRPARAPMQRYAATWVHWFLQAPSSVNSIVGEVSDGQFPTCADFSFSSFTDGIALVPDAHFFEERGYEATRQFMASQNTAWHDRSDDLVWRGRLNNTGVASDDPSALNAPWAQQRLRMVLACQDLDVDFKFVAGNPTEYEPWLHARGYIADPIAQNSWAQRKFAIVIDGFSNAWSAYFKAMLMGCCVLRVDSPHGYKQWYYDQLRPYEHYVPIRADLSDLDTQINWIRQNDDQARAIAAAGQRVVNAMTWDSECKRVGHIIAAKAGAA</sequence>
<proteinExistence type="predicted"/>
<dbReference type="GO" id="GO:0016740">
    <property type="term" value="F:transferase activity"/>
    <property type="evidence" value="ECO:0007669"/>
    <property type="project" value="UniProtKB-KW"/>
</dbReference>
<dbReference type="Pfam" id="PF05686">
    <property type="entry name" value="Glyco_transf_90"/>
    <property type="match status" value="1"/>
</dbReference>
<gene>
    <name evidence="3" type="ORF">TM5383_00224</name>
</gene>
<dbReference type="Proteomes" id="UP000051681">
    <property type="component" value="Unassembled WGS sequence"/>
</dbReference>
<keyword evidence="4" id="KW-1185">Reference proteome</keyword>
<name>A0A0P1H896_9RHOB</name>
<dbReference type="STRING" id="340021.TM5383_00224"/>
<dbReference type="SMART" id="SM00672">
    <property type="entry name" value="CAP10"/>
    <property type="match status" value="1"/>
</dbReference>
<feature type="domain" description="Glycosyl transferase CAP10" evidence="2">
    <location>
        <begin position="93"/>
        <end position="312"/>
    </location>
</feature>
<evidence type="ECO:0000256" key="1">
    <source>
        <dbReference type="ARBA" id="ARBA00022679"/>
    </source>
</evidence>
<keyword evidence="1" id="KW-0808">Transferase</keyword>
<dbReference type="EMBL" id="CYSF01000001">
    <property type="protein sequence ID" value="CUH83042.1"/>
    <property type="molecule type" value="Genomic_DNA"/>
</dbReference>
<evidence type="ECO:0000259" key="2">
    <source>
        <dbReference type="SMART" id="SM00672"/>
    </source>
</evidence>
<evidence type="ECO:0000313" key="3">
    <source>
        <dbReference type="EMBL" id="CUH83042.1"/>
    </source>
</evidence>
<dbReference type="PANTHER" id="PTHR12203">
    <property type="entry name" value="KDEL LYS-ASP-GLU-LEU CONTAINING - RELATED"/>
    <property type="match status" value="1"/>
</dbReference>
<reference evidence="3 4" key="1">
    <citation type="submission" date="2015-09" db="EMBL/GenBank/DDBJ databases">
        <authorList>
            <consortium name="Swine Surveillance"/>
        </authorList>
    </citation>
    <scope>NUCLEOTIDE SEQUENCE [LARGE SCALE GENOMIC DNA]</scope>
    <source>
        <strain evidence="3 4">CECT 8383</strain>
    </source>
</reference>
<dbReference type="RefSeq" id="WP_058317200.1">
    <property type="nucleotide sequence ID" value="NZ_CYSF01000001.1"/>
</dbReference>
<organism evidence="3 4">
    <name type="scientific">Thalassovita mediterranea</name>
    <dbReference type="NCBI Taxonomy" id="340021"/>
    <lineage>
        <taxon>Bacteria</taxon>
        <taxon>Pseudomonadati</taxon>
        <taxon>Pseudomonadota</taxon>
        <taxon>Alphaproteobacteria</taxon>
        <taxon>Rhodobacterales</taxon>
        <taxon>Roseobacteraceae</taxon>
        <taxon>Thalassovita</taxon>
    </lineage>
</organism>
<evidence type="ECO:0000313" key="4">
    <source>
        <dbReference type="Proteomes" id="UP000051681"/>
    </source>
</evidence>